<dbReference type="RefSeq" id="XP_060436630.1">
    <property type="nucleotide sequence ID" value="XM_060571428.1"/>
</dbReference>
<reference evidence="1" key="1">
    <citation type="submission" date="2021-06" db="EMBL/GenBank/DDBJ databases">
        <title>Comparative genomics, transcriptomics and evolutionary studies reveal genomic signatures of adaptation to plant cell wall in hemibiotrophic fungi.</title>
        <authorList>
            <consortium name="DOE Joint Genome Institute"/>
            <person name="Baroncelli R."/>
            <person name="Diaz J.F."/>
            <person name="Benocci T."/>
            <person name="Peng M."/>
            <person name="Battaglia E."/>
            <person name="Haridas S."/>
            <person name="Andreopoulos W."/>
            <person name="Labutti K."/>
            <person name="Pangilinan J."/>
            <person name="Floch G.L."/>
            <person name="Makela M.R."/>
            <person name="Henrissat B."/>
            <person name="Grigoriev I.V."/>
            <person name="Crouch J.A."/>
            <person name="De Vries R.P."/>
            <person name="Sukno S.A."/>
            <person name="Thon M.R."/>
        </authorList>
    </citation>
    <scope>NUCLEOTIDE SEQUENCE</scope>
    <source>
        <strain evidence="1">CBS 193.32</strain>
    </source>
</reference>
<dbReference type="AlphaFoldDB" id="A0AAJ0F067"/>
<protein>
    <submittedName>
        <fullName evidence="1">Uncharacterized protein</fullName>
    </submittedName>
</protein>
<keyword evidence="2" id="KW-1185">Reference proteome</keyword>
<accession>A0AAJ0F067</accession>
<evidence type="ECO:0000313" key="1">
    <source>
        <dbReference type="EMBL" id="KAK1700875.1"/>
    </source>
</evidence>
<dbReference type="GeneID" id="85455954"/>
<name>A0AAJ0F067_9PEZI</name>
<dbReference type="Proteomes" id="UP001224890">
    <property type="component" value="Unassembled WGS sequence"/>
</dbReference>
<dbReference type="EMBL" id="JAHMHR010000001">
    <property type="protein sequence ID" value="KAK1700875.1"/>
    <property type="molecule type" value="Genomic_DNA"/>
</dbReference>
<gene>
    <name evidence="1" type="ORF">BDP55DRAFT_625143</name>
</gene>
<sequence>MDPVTCFGLAANILAFIDVGVKSHGEAQNPYKSPSGLDEETRSLEKAAKEMHDFSDKLRVRGPRSLADSEQDLCDLAIECDIAAGKILMLIERIRPEDTSSMFQTFGSIWKSAFYREDMLTFEARLASYRSRIQLQLIDWIRSVHPSRDMRSNITDFFERPGQKTIPELNHLVRDARDNSARLQEIESVIENSRAGVNLCSLNDSVKENVEKLVHMSEVRLEHLAQVSILQVLRFDTTYHRYEMVCEVVQVDF</sequence>
<comment type="caution">
    <text evidence="1">The sequence shown here is derived from an EMBL/GenBank/DDBJ whole genome shotgun (WGS) entry which is preliminary data.</text>
</comment>
<evidence type="ECO:0000313" key="2">
    <source>
        <dbReference type="Proteomes" id="UP001224890"/>
    </source>
</evidence>
<organism evidence="1 2">
    <name type="scientific">Colletotrichum godetiae</name>
    <dbReference type="NCBI Taxonomy" id="1209918"/>
    <lineage>
        <taxon>Eukaryota</taxon>
        <taxon>Fungi</taxon>
        <taxon>Dikarya</taxon>
        <taxon>Ascomycota</taxon>
        <taxon>Pezizomycotina</taxon>
        <taxon>Sordariomycetes</taxon>
        <taxon>Hypocreomycetidae</taxon>
        <taxon>Glomerellales</taxon>
        <taxon>Glomerellaceae</taxon>
        <taxon>Colletotrichum</taxon>
        <taxon>Colletotrichum acutatum species complex</taxon>
    </lineage>
</organism>
<proteinExistence type="predicted"/>